<evidence type="ECO:0000313" key="3">
    <source>
        <dbReference type="EMBL" id="OBX28666.1"/>
    </source>
</evidence>
<dbReference type="Pfam" id="PF00345">
    <property type="entry name" value="PapD_N"/>
    <property type="match status" value="1"/>
</dbReference>
<proteinExistence type="predicted"/>
<comment type="caution">
    <text evidence="3">The sequence shown here is derived from an EMBL/GenBank/DDBJ whole genome shotgun (WGS) entry which is preliminary data.</text>
</comment>
<dbReference type="RefSeq" id="WP_067763541.1">
    <property type="nucleotide sequence ID" value="NZ_CP183909.1"/>
</dbReference>
<dbReference type="GO" id="GO:0030288">
    <property type="term" value="C:outer membrane-bounded periplasmic space"/>
    <property type="evidence" value="ECO:0007669"/>
    <property type="project" value="InterPro"/>
</dbReference>
<dbReference type="OrthoDB" id="6683458at2"/>
<evidence type="ECO:0000259" key="2">
    <source>
        <dbReference type="Pfam" id="PF00345"/>
    </source>
</evidence>
<evidence type="ECO:0000256" key="1">
    <source>
        <dbReference type="SAM" id="SignalP"/>
    </source>
</evidence>
<evidence type="ECO:0000313" key="4">
    <source>
        <dbReference type="Proteomes" id="UP000185753"/>
    </source>
</evidence>
<dbReference type="SUPFAM" id="SSF49354">
    <property type="entry name" value="PapD-like"/>
    <property type="match status" value="1"/>
</dbReference>
<sequence>MKFLIKALSFSLIVGLLNTAAFAGISISPVQLYLTDKSKQRSATFTLESKGDDESPRVFEAQAVKWTQSPTGEDIYSPVSNIIINPKNFILKPNSKQMVRVGFTQSVESMNLAQEEAWRIIYTELPQVTNDDSKIALLLSINVPFFVGKQEPAYLKFISTKQNGRTVINVENLAKSHIQIQKLYVMDKNKNVVAESSDMKYLLAHGKNRYDIGNVTLNGASNYKVVVETDKGDTPLEFNLVE</sequence>
<dbReference type="PANTHER" id="PTHR30251:SF4">
    <property type="entry name" value="SLR1668 PROTEIN"/>
    <property type="match status" value="1"/>
</dbReference>
<dbReference type="InterPro" id="IPR008962">
    <property type="entry name" value="PapD-like_sf"/>
</dbReference>
<name>A0A1A7R9S6_9GAMM</name>
<dbReference type="EMBL" id="LZDS01000023">
    <property type="protein sequence ID" value="OBX28666.1"/>
    <property type="molecule type" value="Genomic_DNA"/>
</dbReference>
<dbReference type="AlphaFoldDB" id="A0A1A7R9S6"/>
<dbReference type="Proteomes" id="UP000185753">
    <property type="component" value="Unassembled WGS sequence"/>
</dbReference>
<keyword evidence="4" id="KW-1185">Reference proteome</keyword>
<protein>
    <recommendedName>
        <fullName evidence="2">Pili assembly chaperone N-terminal domain-containing protein</fullName>
    </recommendedName>
</protein>
<gene>
    <name evidence="3" type="ORF">A9J31_03320</name>
</gene>
<dbReference type="PANTHER" id="PTHR30251">
    <property type="entry name" value="PILUS ASSEMBLY CHAPERONE"/>
    <property type="match status" value="1"/>
</dbReference>
<dbReference type="InterPro" id="IPR013783">
    <property type="entry name" value="Ig-like_fold"/>
</dbReference>
<dbReference type="InterPro" id="IPR050643">
    <property type="entry name" value="Periplasmic_pilus_chap"/>
</dbReference>
<feature type="signal peptide" evidence="1">
    <location>
        <begin position="1"/>
        <end position="23"/>
    </location>
</feature>
<dbReference type="STRING" id="1443941.A9J31_03320"/>
<organism evidence="3 4">
    <name type="scientific">Acinetobacter gandensis</name>
    <dbReference type="NCBI Taxonomy" id="1443941"/>
    <lineage>
        <taxon>Bacteria</taxon>
        <taxon>Pseudomonadati</taxon>
        <taxon>Pseudomonadota</taxon>
        <taxon>Gammaproteobacteria</taxon>
        <taxon>Moraxellales</taxon>
        <taxon>Moraxellaceae</taxon>
        <taxon>Acinetobacter</taxon>
    </lineage>
</organism>
<feature type="chain" id="PRO_5008510451" description="Pili assembly chaperone N-terminal domain-containing protein" evidence="1">
    <location>
        <begin position="24"/>
        <end position="242"/>
    </location>
</feature>
<accession>A0A1A7R9S6</accession>
<reference evidence="4" key="1">
    <citation type="submission" date="2016-06" db="EMBL/GenBank/DDBJ databases">
        <authorList>
            <person name="Radolfova-Krizova L."/>
            <person name="Nemec A."/>
        </authorList>
    </citation>
    <scope>NUCLEOTIDE SEQUENCE [LARGE SCALE GENOMIC DNA]</scope>
    <source>
        <strain evidence="4">ANC 4275</strain>
    </source>
</reference>
<feature type="domain" description="Pili assembly chaperone N-terminal" evidence="2">
    <location>
        <begin position="27"/>
        <end position="147"/>
    </location>
</feature>
<dbReference type="InterPro" id="IPR016147">
    <property type="entry name" value="Pili_assmbl_chaperone_N"/>
</dbReference>
<keyword evidence="1" id="KW-0732">Signal</keyword>
<dbReference type="GO" id="GO:0071555">
    <property type="term" value="P:cell wall organization"/>
    <property type="evidence" value="ECO:0007669"/>
    <property type="project" value="InterPro"/>
</dbReference>
<dbReference type="Gene3D" id="2.60.40.10">
    <property type="entry name" value="Immunoglobulins"/>
    <property type="match status" value="1"/>
</dbReference>